<feature type="transmembrane region" description="Helical" evidence="4">
    <location>
        <begin position="171"/>
        <end position="191"/>
    </location>
</feature>
<evidence type="ECO:0000256" key="3">
    <source>
        <dbReference type="ARBA" id="ARBA00023136"/>
    </source>
</evidence>
<evidence type="ECO:0000313" key="7">
    <source>
        <dbReference type="Proteomes" id="UP000176604"/>
    </source>
</evidence>
<dbReference type="CDD" id="cd17370">
    <property type="entry name" value="MFS_MJ1317_like"/>
    <property type="match status" value="1"/>
</dbReference>
<evidence type="ECO:0000256" key="2">
    <source>
        <dbReference type="ARBA" id="ARBA00022989"/>
    </source>
</evidence>
<keyword evidence="1 4" id="KW-0812">Transmembrane</keyword>
<keyword evidence="2 4" id="KW-1133">Transmembrane helix</keyword>
<dbReference type="PANTHER" id="PTHR23518:SF2">
    <property type="entry name" value="MAJOR FACILITATOR SUPERFAMILY TRANSPORTER"/>
    <property type="match status" value="1"/>
</dbReference>
<evidence type="ECO:0000259" key="5">
    <source>
        <dbReference type="PROSITE" id="PS50850"/>
    </source>
</evidence>
<dbReference type="AlphaFoldDB" id="A0A1F7UM71"/>
<dbReference type="STRING" id="1802397.A3J43_01500"/>
<feature type="transmembrane region" description="Helical" evidence="4">
    <location>
        <begin position="374"/>
        <end position="393"/>
    </location>
</feature>
<evidence type="ECO:0000256" key="1">
    <source>
        <dbReference type="ARBA" id="ARBA00022692"/>
    </source>
</evidence>
<feature type="transmembrane region" description="Helical" evidence="4">
    <location>
        <begin position="247"/>
        <end position="270"/>
    </location>
</feature>
<feature type="transmembrane region" description="Helical" evidence="4">
    <location>
        <begin position="282"/>
        <end position="300"/>
    </location>
</feature>
<evidence type="ECO:0000256" key="4">
    <source>
        <dbReference type="SAM" id="Phobius"/>
    </source>
</evidence>
<dbReference type="SUPFAM" id="SSF103473">
    <property type="entry name" value="MFS general substrate transporter"/>
    <property type="match status" value="1"/>
</dbReference>
<dbReference type="Pfam" id="PF07690">
    <property type="entry name" value="MFS_1"/>
    <property type="match status" value="1"/>
</dbReference>
<proteinExistence type="predicted"/>
<feature type="transmembrane region" description="Helical" evidence="4">
    <location>
        <begin position="346"/>
        <end position="368"/>
    </location>
</feature>
<feature type="transmembrane region" description="Helical" evidence="4">
    <location>
        <begin position="212"/>
        <end position="232"/>
    </location>
</feature>
<feature type="transmembrane region" description="Helical" evidence="4">
    <location>
        <begin position="38"/>
        <end position="57"/>
    </location>
</feature>
<dbReference type="Gene3D" id="1.20.1250.20">
    <property type="entry name" value="MFS general substrate transporter like domains"/>
    <property type="match status" value="2"/>
</dbReference>
<evidence type="ECO:0000313" key="6">
    <source>
        <dbReference type="EMBL" id="OGL79381.1"/>
    </source>
</evidence>
<dbReference type="Proteomes" id="UP000176604">
    <property type="component" value="Unassembled WGS sequence"/>
</dbReference>
<dbReference type="PROSITE" id="PS50850">
    <property type="entry name" value="MFS"/>
    <property type="match status" value="1"/>
</dbReference>
<comment type="caution">
    <text evidence="6">The sequence shown here is derived from an EMBL/GenBank/DDBJ whole genome shotgun (WGS) entry which is preliminary data.</text>
</comment>
<gene>
    <name evidence="6" type="ORF">A3J43_01500</name>
</gene>
<accession>A0A1F7UM71</accession>
<feature type="transmembrane region" description="Helical" evidence="4">
    <location>
        <begin position="306"/>
        <end position="325"/>
    </location>
</feature>
<sequence>MASKSTILGIKRNVFFLSLVSLFNDASSEMIYPLIPLFLSSVLGASFTTIGIIEGIAESTASTLRVLSGWLSDRWGKRKIFAVVGYSFSTFVKPILAIAARPWHVLVVRFLDRVGKATRAAPRDALIADSIDERERGRSFGFHKMFDTIGAAIGPLFAFFLLKLFQGNFRPVFLLSFVAGAVAVVTLIFFTKDVPVPKEKQEKKEKPTFIDVKVLLHKPFLMFLIASTVFALGNSSDAFLLLRAQDLGIAVALIPIVYFLFNTVFASLSYPLGVLSDKIDRRVLIVAGYLIFVTVYLGMATAHSPWHAWALMALYGCYYAFTEGVQKALIADLVPMHLRATAYGTFNTCTGLALLPASIIAGSLWQQFGSSAPFLYGSTMALLAIILFIPLLLSKTQKT</sequence>
<organism evidence="6 7">
    <name type="scientific">Candidatus Uhrbacteria bacterium RIFCSPHIGHO2_12_FULL_54_23</name>
    <dbReference type="NCBI Taxonomy" id="1802397"/>
    <lineage>
        <taxon>Bacteria</taxon>
        <taxon>Candidatus Uhriibacteriota</taxon>
    </lineage>
</organism>
<protein>
    <recommendedName>
        <fullName evidence="5">Major facilitator superfamily (MFS) profile domain-containing protein</fullName>
    </recommendedName>
</protein>
<dbReference type="PANTHER" id="PTHR23518">
    <property type="entry name" value="C-METHYLTRANSFERASE"/>
    <property type="match status" value="1"/>
</dbReference>
<dbReference type="EMBL" id="MGEF01000010">
    <property type="protein sequence ID" value="OGL79381.1"/>
    <property type="molecule type" value="Genomic_DNA"/>
</dbReference>
<feature type="transmembrane region" description="Helical" evidence="4">
    <location>
        <begin position="145"/>
        <end position="165"/>
    </location>
</feature>
<feature type="domain" description="Major facilitator superfamily (MFS) profile" evidence="5">
    <location>
        <begin position="13"/>
        <end position="396"/>
    </location>
</feature>
<reference evidence="6 7" key="1">
    <citation type="journal article" date="2016" name="Nat. Commun.">
        <title>Thousands of microbial genomes shed light on interconnected biogeochemical processes in an aquifer system.</title>
        <authorList>
            <person name="Anantharaman K."/>
            <person name="Brown C.T."/>
            <person name="Hug L.A."/>
            <person name="Sharon I."/>
            <person name="Castelle C.J."/>
            <person name="Probst A.J."/>
            <person name="Thomas B.C."/>
            <person name="Singh A."/>
            <person name="Wilkins M.J."/>
            <person name="Karaoz U."/>
            <person name="Brodie E.L."/>
            <person name="Williams K.H."/>
            <person name="Hubbard S.S."/>
            <person name="Banfield J.F."/>
        </authorList>
    </citation>
    <scope>NUCLEOTIDE SEQUENCE [LARGE SCALE GENOMIC DNA]</scope>
</reference>
<keyword evidence="3 4" id="KW-0472">Membrane</keyword>
<dbReference type="InterPro" id="IPR020846">
    <property type="entry name" value="MFS_dom"/>
</dbReference>
<dbReference type="GO" id="GO:0022857">
    <property type="term" value="F:transmembrane transporter activity"/>
    <property type="evidence" value="ECO:0007669"/>
    <property type="project" value="InterPro"/>
</dbReference>
<name>A0A1F7UM71_9BACT</name>
<dbReference type="InterPro" id="IPR011701">
    <property type="entry name" value="MFS"/>
</dbReference>
<dbReference type="InterPro" id="IPR036259">
    <property type="entry name" value="MFS_trans_sf"/>
</dbReference>